<accession>A0A9N9FUM7</accession>
<name>A0A9N9FUM7_9GLOM</name>
<dbReference type="Proteomes" id="UP000789759">
    <property type="component" value="Unassembled WGS sequence"/>
</dbReference>
<evidence type="ECO:0000313" key="1">
    <source>
        <dbReference type="EMBL" id="CAG8557337.1"/>
    </source>
</evidence>
<evidence type="ECO:0000313" key="2">
    <source>
        <dbReference type="Proteomes" id="UP000789759"/>
    </source>
</evidence>
<dbReference type="EMBL" id="CAJVQA010002789">
    <property type="protein sequence ID" value="CAG8557337.1"/>
    <property type="molecule type" value="Genomic_DNA"/>
</dbReference>
<reference evidence="1" key="1">
    <citation type="submission" date="2021-06" db="EMBL/GenBank/DDBJ databases">
        <authorList>
            <person name="Kallberg Y."/>
            <person name="Tangrot J."/>
            <person name="Rosling A."/>
        </authorList>
    </citation>
    <scope>NUCLEOTIDE SEQUENCE</scope>
    <source>
        <strain evidence="1">FL966</strain>
    </source>
</reference>
<proteinExistence type="predicted"/>
<dbReference type="OrthoDB" id="2422501at2759"/>
<dbReference type="AlphaFoldDB" id="A0A9N9FUM7"/>
<keyword evidence="2" id="KW-1185">Reference proteome</keyword>
<organism evidence="1 2">
    <name type="scientific">Cetraspora pellucida</name>
    <dbReference type="NCBI Taxonomy" id="1433469"/>
    <lineage>
        <taxon>Eukaryota</taxon>
        <taxon>Fungi</taxon>
        <taxon>Fungi incertae sedis</taxon>
        <taxon>Mucoromycota</taxon>
        <taxon>Glomeromycotina</taxon>
        <taxon>Glomeromycetes</taxon>
        <taxon>Diversisporales</taxon>
        <taxon>Gigasporaceae</taxon>
        <taxon>Cetraspora</taxon>
    </lineage>
</organism>
<protein>
    <submittedName>
        <fullName evidence="1">15895_t:CDS:1</fullName>
    </submittedName>
</protein>
<gene>
    <name evidence="1" type="ORF">CPELLU_LOCUS5036</name>
</gene>
<sequence>MSRNCNKVFCPLSKNHRSDFLKTPEHPIGLELNIYYPYYGFAIEVQIQHEKYIKFFHKEDLNNFIKQQKWYQLKKELCKENWIVLRYIWYYKNPYVVIPEYL</sequence>
<comment type="caution">
    <text evidence="1">The sequence shown here is derived from an EMBL/GenBank/DDBJ whole genome shotgun (WGS) entry which is preliminary data.</text>
</comment>